<dbReference type="EMBL" id="CM056782">
    <property type="protein sequence ID" value="KAJ8731727.1"/>
    <property type="molecule type" value="Genomic_DNA"/>
</dbReference>
<proteinExistence type="predicted"/>
<gene>
    <name evidence="1" type="ORF">PYW08_014457</name>
</gene>
<evidence type="ECO:0000313" key="1">
    <source>
        <dbReference type="EMBL" id="KAJ8731727.1"/>
    </source>
</evidence>
<comment type="caution">
    <text evidence="1">The sequence shown here is derived from an EMBL/GenBank/DDBJ whole genome shotgun (WGS) entry which is preliminary data.</text>
</comment>
<dbReference type="Proteomes" id="UP001231649">
    <property type="component" value="Chromosome 6"/>
</dbReference>
<keyword evidence="2" id="KW-1185">Reference proteome</keyword>
<accession>A0ACC2R2G6</accession>
<sequence>MSLIVVLKCLAVFGTTLISAATVKWLPNSSFQLPDNFEDKKLPCSKQIVVFPQSLTGSIIIAPETEVSGFILPENGELILEGLINFGDNHAETNCTEENAYYLDKSVKAWNQTGVWSSPKFNKATPDSDRVPCFNDVVEFPENTKFTVILPKMTQYVKEIKVGSISYHSSVGFLIYGVILRPVDDQQQFVLNSYMTTNIKINKPVHCSQFGCACQPIPMSIDCASKFCPKAPCVHPVKPLGFCCKICGGYILFDPDETFDMKAFEDLVKDTVNGYDKNRIEYYVGFSPEIEFRRIQLVVVDKEEYEGLSAEITNSISYNLQNHWVKGHKIAQISGSPISKASLGGKMFVSMIFAVILTFGTLYVYYYQIVDLRFSILSGRMPDNIFSRLERRSESVVSLTRRDSMTSSRSSTGFRNPLYNSKRGRVQVVESED</sequence>
<evidence type="ECO:0000313" key="2">
    <source>
        <dbReference type="Proteomes" id="UP001231649"/>
    </source>
</evidence>
<reference evidence="1" key="1">
    <citation type="submission" date="2023-03" db="EMBL/GenBank/DDBJ databases">
        <title>Chromosome-level genomes of two armyworms, Mythimna separata and Mythimna loreyi, provide insights into the biosynthesis and reception of sex pheromones.</title>
        <authorList>
            <person name="Zhao H."/>
        </authorList>
    </citation>
    <scope>NUCLEOTIDE SEQUENCE</scope>
    <source>
        <strain evidence="1">BeijingLab</strain>
    </source>
</reference>
<organism evidence="1 2">
    <name type="scientific">Mythimna loreyi</name>
    <dbReference type="NCBI Taxonomy" id="667449"/>
    <lineage>
        <taxon>Eukaryota</taxon>
        <taxon>Metazoa</taxon>
        <taxon>Ecdysozoa</taxon>
        <taxon>Arthropoda</taxon>
        <taxon>Hexapoda</taxon>
        <taxon>Insecta</taxon>
        <taxon>Pterygota</taxon>
        <taxon>Neoptera</taxon>
        <taxon>Endopterygota</taxon>
        <taxon>Lepidoptera</taxon>
        <taxon>Glossata</taxon>
        <taxon>Ditrysia</taxon>
        <taxon>Noctuoidea</taxon>
        <taxon>Noctuidae</taxon>
        <taxon>Noctuinae</taxon>
        <taxon>Hadenini</taxon>
        <taxon>Mythimna</taxon>
    </lineage>
</organism>
<protein>
    <submittedName>
        <fullName evidence="1">Uncharacterized protein</fullName>
    </submittedName>
</protein>
<name>A0ACC2R2G6_9NEOP</name>